<protein>
    <submittedName>
        <fullName evidence="1">Uncharacterized protein</fullName>
    </submittedName>
</protein>
<proteinExistence type="predicted"/>
<gene>
    <name evidence="1" type="ORF">llap_8516</name>
</gene>
<evidence type="ECO:0000313" key="2">
    <source>
        <dbReference type="Proteomes" id="UP000233556"/>
    </source>
</evidence>
<sequence length="125" mass="13695">MAKSRCVNCTTQLGVIHKLAEGALDPTLYAIDEDTEQYWFQYGPLRDTTCHRSPSGHGDIDHCPLDPTIQPVPHPLNSPPIKSLPLLTSADVVEDRIKGLTEVQIDIICSSSLIHCCGHSIIEGH</sequence>
<keyword evidence="2" id="KW-1185">Reference proteome</keyword>
<dbReference type="EMBL" id="KZ506152">
    <property type="protein sequence ID" value="PKU41176.1"/>
    <property type="molecule type" value="Genomic_DNA"/>
</dbReference>
<dbReference type="AlphaFoldDB" id="A0A2I0U547"/>
<dbReference type="Proteomes" id="UP000233556">
    <property type="component" value="Unassembled WGS sequence"/>
</dbReference>
<organism evidence="1 2">
    <name type="scientific">Limosa lapponica baueri</name>
    <dbReference type="NCBI Taxonomy" id="1758121"/>
    <lineage>
        <taxon>Eukaryota</taxon>
        <taxon>Metazoa</taxon>
        <taxon>Chordata</taxon>
        <taxon>Craniata</taxon>
        <taxon>Vertebrata</taxon>
        <taxon>Euteleostomi</taxon>
        <taxon>Archelosauria</taxon>
        <taxon>Archosauria</taxon>
        <taxon>Dinosauria</taxon>
        <taxon>Saurischia</taxon>
        <taxon>Theropoda</taxon>
        <taxon>Coelurosauria</taxon>
        <taxon>Aves</taxon>
        <taxon>Neognathae</taxon>
        <taxon>Neoaves</taxon>
        <taxon>Charadriiformes</taxon>
        <taxon>Scolopacidae</taxon>
        <taxon>Limosa</taxon>
    </lineage>
</organism>
<reference evidence="2" key="1">
    <citation type="submission" date="2017-11" db="EMBL/GenBank/DDBJ databases">
        <authorList>
            <person name="Lima N.C."/>
            <person name="Parody-Merino A.M."/>
            <person name="Battley P.F."/>
            <person name="Fidler A.E."/>
            <person name="Prosdocimi F."/>
        </authorList>
    </citation>
    <scope>NUCLEOTIDE SEQUENCE [LARGE SCALE GENOMIC DNA]</scope>
</reference>
<reference evidence="2" key="2">
    <citation type="submission" date="2017-12" db="EMBL/GenBank/DDBJ databases">
        <title>Genome sequence of the Bar-tailed Godwit (Limosa lapponica baueri).</title>
        <authorList>
            <person name="Lima N.C.B."/>
            <person name="Parody-Merino A.M."/>
            <person name="Battley P.F."/>
            <person name="Fidler A.E."/>
            <person name="Prosdocimi F."/>
        </authorList>
    </citation>
    <scope>NUCLEOTIDE SEQUENCE [LARGE SCALE GENOMIC DNA]</scope>
</reference>
<evidence type="ECO:0000313" key="1">
    <source>
        <dbReference type="EMBL" id="PKU41176.1"/>
    </source>
</evidence>
<name>A0A2I0U547_LIMLA</name>
<accession>A0A2I0U547</accession>
<dbReference type="OrthoDB" id="9393482at2759"/>